<proteinExistence type="predicted"/>
<feature type="domain" description="F-box" evidence="2">
    <location>
        <begin position="4"/>
        <end position="41"/>
    </location>
</feature>
<organism evidence="3 4">
    <name type="scientific">Carex littledalei</name>
    <dbReference type="NCBI Taxonomy" id="544730"/>
    <lineage>
        <taxon>Eukaryota</taxon>
        <taxon>Viridiplantae</taxon>
        <taxon>Streptophyta</taxon>
        <taxon>Embryophyta</taxon>
        <taxon>Tracheophyta</taxon>
        <taxon>Spermatophyta</taxon>
        <taxon>Magnoliopsida</taxon>
        <taxon>Liliopsida</taxon>
        <taxon>Poales</taxon>
        <taxon>Cyperaceae</taxon>
        <taxon>Cyperoideae</taxon>
        <taxon>Cariceae</taxon>
        <taxon>Carex</taxon>
        <taxon>Carex subgen. Euthyceras</taxon>
    </lineage>
</organism>
<keyword evidence="4" id="KW-1185">Reference proteome</keyword>
<dbReference type="CDD" id="cd09917">
    <property type="entry name" value="F-box_SF"/>
    <property type="match status" value="1"/>
</dbReference>
<dbReference type="OrthoDB" id="601048at2759"/>
<dbReference type="AlphaFoldDB" id="A0A833RNV7"/>
<dbReference type="InterPro" id="IPR050942">
    <property type="entry name" value="F-box_BR-signaling"/>
</dbReference>
<gene>
    <name evidence="3" type="ORF">FCM35_KLT18256</name>
</gene>
<reference evidence="3" key="1">
    <citation type="submission" date="2020-01" db="EMBL/GenBank/DDBJ databases">
        <title>Genome sequence of Kobresia littledalei, the first chromosome-level genome in the family Cyperaceae.</title>
        <authorList>
            <person name="Qu G."/>
        </authorList>
    </citation>
    <scope>NUCLEOTIDE SEQUENCE</scope>
    <source>
        <strain evidence="3">C.B.Clarke</strain>
        <tissue evidence="3">Leaf</tissue>
    </source>
</reference>
<comment type="caution">
    <text evidence="3">The sequence shown here is derived from an EMBL/GenBank/DDBJ whole genome shotgun (WGS) entry which is preliminary data.</text>
</comment>
<evidence type="ECO:0000259" key="1">
    <source>
        <dbReference type="Pfam" id="PF03478"/>
    </source>
</evidence>
<evidence type="ECO:0000259" key="2">
    <source>
        <dbReference type="Pfam" id="PF12937"/>
    </source>
</evidence>
<dbReference type="Gene3D" id="1.20.1280.50">
    <property type="match status" value="1"/>
</dbReference>
<protein>
    <submittedName>
        <fullName evidence="3">F-box protein SKIP23-like protein</fullName>
    </submittedName>
</protein>
<accession>A0A833RNV7</accession>
<dbReference type="InterPro" id="IPR001810">
    <property type="entry name" value="F-box_dom"/>
</dbReference>
<name>A0A833RNV7_9POAL</name>
<sequence length="408" mass="46540">MGYWSKLPSGVLEEIAERLSHRDLAHFGAVCKFWRLLYFDNLSRLPKGIPLSLCYPRPIGAPILLLSCKPDSDSRRYACSGDESVDQRIYLPEAVNKWICGSNWGWLVMSSFRGKEVSLLNPLTRCHIRLPSLEGSFCAITKAIISLDPTSHRNECIVMAIIMNCLWFCKIGGNKWTKTKGCIREIQDVVFYQEKFYAVTKDGSLVSYCGKDPNAEAKILISQMQRRPYCRRYLVASAGGLLQVLRVYIRRYKNNNHRGPHQSYDNEPPIECTKTKINQTFRFEVMEFVESNSSVTGKHIGLPDCEGTSEINNHWSELESLHDQSLFLGYNTSLSEPASLCPSRMGNRIYFTDDHHDDHVSNFLFTNSQGQACHDSGVFNFEDKSLKSYHPNDPTDLMPSVWVTPNPW</sequence>
<evidence type="ECO:0000313" key="3">
    <source>
        <dbReference type="EMBL" id="KAF3337669.1"/>
    </source>
</evidence>
<dbReference type="Pfam" id="PF12937">
    <property type="entry name" value="F-box-like"/>
    <property type="match status" value="1"/>
</dbReference>
<dbReference type="InterPro" id="IPR036047">
    <property type="entry name" value="F-box-like_dom_sf"/>
</dbReference>
<dbReference type="PANTHER" id="PTHR44259">
    <property type="entry name" value="OS07G0183000 PROTEIN-RELATED"/>
    <property type="match status" value="1"/>
</dbReference>
<dbReference type="InterPro" id="IPR005174">
    <property type="entry name" value="KIB1-4_b-propeller"/>
</dbReference>
<feature type="domain" description="KIB1-4 beta-propeller" evidence="1">
    <location>
        <begin position="88"/>
        <end position="380"/>
    </location>
</feature>
<dbReference type="Pfam" id="PF03478">
    <property type="entry name" value="Beta-prop_KIB1-4"/>
    <property type="match status" value="1"/>
</dbReference>
<dbReference type="EMBL" id="SWLB01000006">
    <property type="protein sequence ID" value="KAF3337669.1"/>
    <property type="molecule type" value="Genomic_DNA"/>
</dbReference>
<evidence type="ECO:0000313" key="4">
    <source>
        <dbReference type="Proteomes" id="UP000623129"/>
    </source>
</evidence>
<dbReference type="Proteomes" id="UP000623129">
    <property type="component" value="Unassembled WGS sequence"/>
</dbReference>
<dbReference type="SUPFAM" id="SSF81383">
    <property type="entry name" value="F-box domain"/>
    <property type="match status" value="1"/>
</dbReference>